<dbReference type="Proteomes" id="UP000646523">
    <property type="component" value="Unassembled WGS sequence"/>
</dbReference>
<keyword evidence="2" id="KW-1185">Reference proteome</keyword>
<reference evidence="1" key="2">
    <citation type="submission" date="2020-09" db="EMBL/GenBank/DDBJ databases">
        <authorList>
            <person name="Sun Q."/>
            <person name="Zhou Y."/>
        </authorList>
    </citation>
    <scope>NUCLEOTIDE SEQUENCE</scope>
    <source>
        <strain evidence="1">CGMCC 4.7368</strain>
    </source>
</reference>
<accession>A0A917YQ43</accession>
<proteinExistence type="predicted"/>
<evidence type="ECO:0000313" key="1">
    <source>
        <dbReference type="EMBL" id="GGO60922.1"/>
    </source>
</evidence>
<sequence length="92" mass="10509">MALHAVQALLGLISSDVIAVAVRVEKDRFVLTFWVRRRTSELDDDIDQVVFELDAMFSDEHPLIEPEVHEGTPDPTMLNAYGRMVYWAKYTG</sequence>
<name>A0A917YQ43_9ACTN</name>
<reference evidence="1" key="1">
    <citation type="journal article" date="2014" name="Int. J. Syst. Evol. Microbiol.">
        <title>Complete genome sequence of Corynebacterium casei LMG S-19264T (=DSM 44701T), isolated from a smear-ripened cheese.</title>
        <authorList>
            <consortium name="US DOE Joint Genome Institute (JGI-PGF)"/>
            <person name="Walter F."/>
            <person name="Albersmeier A."/>
            <person name="Kalinowski J."/>
            <person name="Ruckert C."/>
        </authorList>
    </citation>
    <scope>NUCLEOTIDE SEQUENCE</scope>
    <source>
        <strain evidence="1">CGMCC 4.7368</strain>
    </source>
</reference>
<dbReference type="EMBL" id="BMNH01000001">
    <property type="protein sequence ID" value="GGO60922.1"/>
    <property type="molecule type" value="Genomic_DNA"/>
</dbReference>
<dbReference type="Pfam" id="PF26541">
    <property type="entry name" value="MafI2"/>
    <property type="match status" value="1"/>
</dbReference>
<dbReference type="AlphaFoldDB" id="A0A917YQ43"/>
<gene>
    <name evidence="1" type="ORF">GCM10012289_01930</name>
</gene>
<evidence type="ECO:0000313" key="2">
    <source>
        <dbReference type="Proteomes" id="UP000646523"/>
    </source>
</evidence>
<dbReference type="RefSeq" id="WP_189122011.1">
    <property type="nucleotide sequence ID" value="NZ_BMNH01000001.1"/>
</dbReference>
<organism evidence="1 2">
    <name type="scientific">Nonomuraea cavernae</name>
    <dbReference type="NCBI Taxonomy" id="2045107"/>
    <lineage>
        <taxon>Bacteria</taxon>
        <taxon>Bacillati</taxon>
        <taxon>Actinomycetota</taxon>
        <taxon>Actinomycetes</taxon>
        <taxon>Streptosporangiales</taxon>
        <taxon>Streptosporangiaceae</taxon>
        <taxon>Nonomuraea</taxon>
    </lineage>
</organism>
<dbReference type="InterPro" id="IPR058702">
    <property type="entry name" value="MafI2-like"/>
</dbReference>
<comment type="caution">
    <text evidence="1">The sequence shown here is derived from an EMBL/GenBank/DDBJ whole genome shotgun (WGS) entry which is preliminary data.</text>
</comment>
<protein>
    <submittedName>
        <fullName evidence="1">Uncharacterized protein</fullName>
    </submittedName>
</protein>